<keyword evidence="3" id="KW-1185">Reference proteome</keyword>
<keyword evidence="1" id="KW-1133">Transmembrane helix</keyword>
<gene>
    <name evidence="2" type="ORF">EV189_1597</name>
</gene>
<feature type="transmembrane region" description="Helical" evidence="1">
    <location>
        <begin position="174"/>
        <end position="194"/>
    </location>
</feature>
<protein>
    <submittedName>
        <fullName evidence="2">Putative MFS family arabinose efflux permease</fullName>
    </submittedName>
</protein>
<accession>A0A4Q7NRX3</accession>
<dbReference type="PANTHER" id="PTHR23542:SF1">
    <property type="entry name" value="MAJOR FACILITATOR SUPERFAMILY (MFS) PROFILE DOMAIN-CONTAINING PROTEIN"/>
    <property type="match status" value="1"/>
</dbReference>
<dbReference type="Proteomes" id="UP000293638">
    <property type="component" value="Unassembled WGS sequence"/>
</dbReference>
<dbReference type="RefSeq" id="WP_130492372.1">
    <property type="nucleotide sequence ID" value="NZ_SGXD01000002.1"/>
</dbReference>
<dbReference type="SUPFAM" id="SSF103473">
    <property type="entry name" value="MFS general substrate transporter"/>
    <property type="match status" value="1"/>
</dbReference>
<feature type="transmembrane region" description="Helical" evidence="1">
    <location>
        <begin position="357"/>
        <end position="377"/>
    </location>
</feature>
<feature type="transmembrane region" description="Helical" evidence="1">
    <location>
        <begin position="226"/>
        <end position="247"/>
    </location>
</feature>
<dbReference type="AlphaFoldDB" id="A0A4Q7NRX3"/>
<dbReference type="OrthoDB" id="9180256at2"/>
<evidence type="ECO:0000313" key="3">
    <source>
        <dbReference type="Proteomes" id="UP000293638"/>
    </source>
</evidence>
<feature type="transmembrane region" description="Helical" evidence="1">
    <location>
        <begin position="147"/>
        <end position="168"/>
    </location>
</feature>
<feature type="transmembrane region" description="Helical" evidence="1">
    <location>
        <begin position="291"/>
        <end position="310"/>
    </location>
</feature>
<feature type="transmembrane region" description="Helical" evidence="1">
    <location>
        <begin position="259"/>
        <end position="279"/>
    </location>
</feature>
<organism evidence="2 3">
    <name type="scientific">Motilibacter rhizosphaerae</name>
    <dbReference type="NCBI Taxonomy" id="598652"/>
    <lineage>
        <taxon>Bacteria</taxon>
        <taxon>Bacillati</taxon>
        <taxon>Actinomycetota</taxon>
        <taxon>Actinomycetes</taxon>
        <taxon>Motilibacterales</taxon>
        <taxon>Motilibacteraceae</taxon>
        <taxon>Motilibacter</taxon>
    </lineage>
</organism>
<feature type="transmembrane region" description="Helical" evidence="1">
    <location>
        <begin position="316"/>
        <end position="336"/>
    </location>
</feature>
<dbReference type="InterPro" id="IPR036259">
    <property type="entry name" value="MFS_trans_sf"/>
</dbReference>
<dbReference type="Gene3D" id="1.20.1250.20">
    <property type="entry name" value="MFS general substrate transporter like domains"/>
    <property type="match status" value="2"/>
</dbReference>
<feature type="transmembrane region" description="Helical" evidence="1">
    <location>
        <begin position="383"/>
        <end position="403"/>
    </location>
</feature>
<proteinExistence type="predicted"/>
<name>A0A4Q7NRX3_9ACTN</name>
<feature type="transmembrane region" description="Helical" evidence="1">
    <location>
        <begin position="83"/>
        <end position="102"/>
    </location>
</feature>
<evidence type="ECO:0000313" key="2">
    <source>
        <dbReference type="EMBL" id="RZS89821.1"/>
    </source>
</evidence>
<comment type="caution">
    <text evidence="2">The sequence shown here is derived from an EMBL/GenBank/DDBJ whole genome shotgun (WGS) entry which is preliminary data.</text>
</comment>
<reference evidence="2 3" key="1">
    <citation type="submission" date="2019-02" db="EMBL/GenBank/DDBJ databases">
        <title>Genomic Encyclopedia of Type Strains, Phase IV (KMG-IV): sequencing the most valuable type-strain genomes for metagenomic binning, comparative biology and taxonomic classification.</title>
        <authorList>
            <person name="Goeker M."/>
        </authorList>
    </citation>
    <scope>NUCLEOTIDE SEQUENCE [LARGE SCALE GENOMIC DNA]</scope>
    <source>
        <strain evidence="2 3">DSM 45622</strain>
    </source>
</reference>
<dbReference type="PANTHER" id="PTHR23542">
    <property type="match status" value="1"/>
</dbReference>
<keyword evidence="1" id="KW-0472">Membrane</keyword>
<dbReference type="GO" id="GO:0022857">
    <property type="term" value="F:transmembrane transporter activity"/>
    <property type="evidence" value="ECO:0007669"/>
    <property type="project" value="InterPro"/>
</dbReference>
<dbReference type="Pfam" id="PF07690">
    <property type="entry name" value="MFS_1"/>
    <property type="match status" value="1"/>
</dbReference>
<sequence>MSAVGLKGYVEVLRHREALLPFVLSLLARLSYALVPLSAVLLVQQVRGSYGDAGLVTSTYGLGTAVGAPVLGRALDRVGHLRVLVPASLGCGALLLALALLAAADAPLGVLVALSTGAGVLFPPIGPAMREAWRQVFPDGPLRRGGYALDAVAVETIFIGGPLLLSVLVVTTPAAFPLAAAAVALAGGTTAFALTRASRSVEPHEDHADGTSRGQRSAALSPGMPLLLLAGFCLAVAFGSIDTSLAATARSVLHDQTKLGILFTAIAGGSTIGGLVYGARASHVPGQEQRRMPWTLATFSLGLLPLPFLLRLDPPPLLGVLPLLLLAGLSISPTILMQLNLIDRLCPPQQVNEGQSWHTTAVTTGAAAGAGLAGVLIDRIGVPASFADAVVATAVGALVAWLAQPLWRKEAL</sequence>
<keyword evidence="1" id="KW-0812">Transmembrane</keyword>
<feature type="transmembrane region" description="Helical" evidence="1">
    <location>
        <begin position="20"/>
        <end position="43"/>
    </location>
</feature>
<dbReference type="InterPro" id="IPR011701">
    <property type="entry name" value="MFS"/>
</dbReference>
<evidence type="ECO:0000256" key="1">
    <source>
        <dbReference type="SAM" id="Phobius"/>
    </source>
</evidence>
<dbReference type="EMBL" id="SGXD01000002">
    <property type="protein sequence ID" value="RZS89821.1"/>
    <property type="molecule type" value="Genomic_DNA"/>
</dbReference>